<dbReference type="InterPro" id="IPR015425">
    <property type="entry name" value="FH2_Formin"/>
</dbReference>
<feature type="compositionally biased region" description="Basic and acidic residues" evidence="1">
    <location>
        <begin position="1342"/>
        <end position="1383"/>
    </location>
</feature>
<dbReference type="PANTHER" id="PTHR45725:SF1">
    <property type="entry name" value="DISHEVELLED ASSOCIATED ACTIVATOR OF MORPHOGENESIS, ISOFORM D"/>
    <property type="match status" value="1"/>
</dbReference>
<feature type="compositionally biased region" description="Basic and acidic residues" evidence="1">
    <location>
        <begin position="487"/>
        <end position="496"/>
    </location>
</feature>
<sequence>MDADSNNSVEQRSTTSRVEFTNMRNRLRAVSKQNNGKVTTVHDTSQVAPIEPQQQQQYQQQQQEQQQQQRYQQQQQQQQQEPEEEYIEQDFSLENSTDQEESYESYDSNLEQQMAALQNINKALSHPQQPSRHVNHRRHYHNHQQMEEVVEEEDSYGNNRQPDVQTPQRRHQTNQNEDSYHNPSNVQTPQRQTPQRRHQTTHKEDSYHNPSNAQTPQRQTPQRRHQTNHQEDSYHNPPNAQTLQRRHQTNDNDDSYHDPPDVRTPQRRHQTNQNNDSYNDHLTERQTPQRNHQANHEREEKSEEEEEEYSSMNMAYSVTPQWRQQQQSYKEPSIGELSIAEAAAQAATSREYPSSSTPSPSSSPVTKDTESISNDHDNVENNDEMDDSYTEEDSSVVSKESLNKLSNLFAQRSSSLSSLSQSQQQPSEQDLEGPSKKPKSRSKSKKRVLVENEKNGTSKDDVHAALLSRIKEKKVSTSQDDNEEDSVVSKDAKSSSDSDGPPPLNKDPMYAKYFKMLKVGMPMGAVQHAMQRDGLDPSVMDGDHNKPAGSTGVPLKDDPAYAKYFKMLKVGMPMGAVQNAMQRDGVDPTIMDGDHNLPAGNKNENSDSLEGGGPGSKKKKDTHRRARLHWDILRKVRSNSIWALVDKDPDVEKIHIDENEFASLFQAELKPSSQQIIGNSDNKRAVVKVIDPKRANNGGIILARLKMSYEEIADAVHSIDGSVLSAEQLQGIIEYIPTSEERKKLREYMSEPGKDSTKKFEDLCEIEKFMVAMMTVKYPKQKMRALLFKLQFASGIEDLEKDASLVEKACDELSQSVRFRKLLGIVLNIGNRLNTAGQSHKGKAGAFTIDSLLKLNQAKAFDKKTTFLQYIVLVVLRNNELLIRFKADLPTVIKAEKIYWDQCVSDLEEVENQLENVRRIALHQARIESGSTIGTKKSGVDDSDSMSEASMSLEEEVDALRSTSVGTHTLDAIKKVSAIREKVEMTNAKFAEVLEYFGIEDKENMQPHELFQIIVKFCKDFDAAKEEVLEKERQKRVEDRKRQSRTDSGSVASEESNVEKTVPVQTQPRSTPRPTPVARSNRGMASRARVSSLQPNMSTVLNDIKNFSKKTLALATSLKNEHFPEYKTNENTNQDNDKDDSKPPSLLDSNNSAHLSGDHHSKDNTPQKQTINQEVHTKTPKPGFASQSVDDKNKSRNTPADDALLSGNDESDAKMSGDVMEPKYNQSVKNSSEHNVHDYADSVPTDNNEGNKHMIILEKPSVAGITTPFDSSSEKITVDNAMPLVGVENKKNLPTSGRNEQGSQITLIHQSSVGLTESTIDNEREVSLGKVGRNEMNTLPSETEKTTTSRNATRELTLKGSEELINRNDYRKQPFHSENDTEQHSNSSEHTTSSVKGVAPDDQGQRTASLSSRMSSGAMAKQRAKMRRYRKANSANTATVTQKNKFDTMPHSIPSMPLPTNEVFGDDGSKESTRGKPYAKRKSAKPSMSSPINDDTGNDRSKGSTSMSSHAVRRRANPPVPSPRNQDLGDGRPKESTSGPSYSRRRSANLSRYRAQRGRQRGPSSGDAIEPIDEVD</sequence>
<feature type="compositionally biased region" description="Basic residues" evidence="1">
    <location>
        <begin position="616"/>
        <end position="625"/>
    </location>
</feature>
<feature type="domain" description="FH2" evidence="2">
    <location>
        <begin position="615"/>
        <end position="1047"/>
    </location>
</feature>
<evidence type="ECO:0000256" key="1">
    <source>
        <dbReference type="SAM" id="MobiDB-lite"/>
    </source>
</evidence>
<feature type="region of interest" description="Disordered" evidence="1">
    <location>
        <begin position="1"/>
        <end position="87"/>
    </location>
</feature>
<feature type="region of interest" description="Disordered" evidence="1">
    <location>
        <begin position="411"/>
        <end position="507"/>
    </location>
</feature>
<feature type="compositionally biased region" description="Polar residues" evidence="1">
    <location>
        <begin position="312"/>
        <end position="330"/>
    </location>
</feature>
<dbReference type="PANTHER" id="PTHR45725">
    <property type="entry name" value="FORMIN HOMOLOGY 2 FAMILY MEMBER"/>
    <property type="match status" value="1"/>
</dbReference>
<proteinExistence type="predicted"/>
<feature type="region of interest" description="Disordered" evidence="1">
    <location>
        <begin position="1324"/>
        <end position="1576"/>
    </location>
</feature>
<feature type="compositionally biased region" description="Polar residues" evidence="1">
    <location>
        <begin position="1"/>
        <end position="24"/>
    </location>
</feature>
<feature type="region of interest" description="Disordered" evidence="1">
    <location>
        <begin position="146"/>
        <end position="399"/>
    </location>
</feature>
<feature type="compositionally biased region" description="Polar residues" evidence="1">
    <location>
        <begin position="1486"/>
        <end position="1495"/>
    </location>
</feature>
<feature type="compositionally biased region" description="Low complexity" evidence="1">
    <location>
        <begin position="340"/>
        <end position="364"/>
    </location>
</feature>
<feature type="region of interest" description="Disordered" evidence="1">
    <location>
        <begin position="1123"/>
        <end position="1248"/>
    </location>
</feature>
<dbReference type="Pfam" id="PF02181">
    <property type="entry name" value="FH2"/>
    <property type="match status" value="1"/>
</dbReference>
<dbReference type="EMBL" id="HBNS01043688">
    <property type="protein sequence ID" value="CAE4643193.1"/>
    <property type="molecule type" value="Transcribed_RNA"/>
</dbReference>
<gene>
    <name evidence="3" type="ORF">DBRI00130_LOCUS33913</name>
</gene>
<evidence type="ECO:0000313" key="3">
    <source>
        <dbReference type="EMBL" id="CAE4643193.1"/>
    </source>
</evidence>
<feature type="compositionally biased region" description="Polar residues" evidence="1">
    <location>
        <begin position="1384"/>
        <end position="1395"/>
    </location>
</feature>
<feature type="compositionally biased region" description="Basic and acidic residues" evidence="1">
    <location>
        <begin position="367"/>
        <end position="379"/>
    </location>
</feature>
<dbReference type="GO" id="GO:0071203">
    <property type="term" value="C:WASH complex"/>
    <property type="evidence" value="ECO:0007669"/>
    <property type="project" value="InterPro"/>
</dbReference>
<feature type="compositionally biased region" description="Basic and acidic residues" evidence="1">
    <location>
        <begin position="1031"/>
        <end position="1045"/>
    </location>
</feature>
<feature type="compositionally biased region" description="Low complexity" evidence="1">
    <location>
        <begin position="1063"/>
        <end position="1072"/>
    </location>
</feature>
<reference evidence="3" key="1">
    <citation type="submission" date="2021-01" db="EMBL/GenBank/DDBJ databases">
        <authorList>
            <person name="Corre E."/>
            <person name="Pelletier E."/>
            <person name="Niang G."/>
            <person name="Scheremetjew M."/>
            <person name="Finn R."/>
            <person name="Kale V."/>
            <person name="Holt S."/>
            <person name="Cochrane G."/>
            <person name="Meng A."/>
            <person name="Brown T."/>
            <person name="Cohen L."/>
        </authorList>
    </citation>
    <scope>NUCLEOTIDE SEQUENCE</scope>
    <source>
        <strain evidence="3">GSO104</strain>
    </source>
</reference>
<feature type="compositionally biased region" description="Basic and acidic residues" evidence="1">
    <location>
        <begin position="534"/>
        <end position="546"/>
    </location>
</feature>
<accession>A0A7S4SG18</accession>
<feature type="compositionally biased region" description="Basic residues" evidence="1">
    <location>
        <begin position="1422"/>
        <end position="1431"/>
    </location>
</feature>
<feature type="compositionally biased region" description="Basic and acidic residues" evidence="1">
    <location>
        <begin position="1231"/>
        <end position="1240"/>
    </location>
</feature>
<feature type="compositionally biased region" description="Basic residues" evidence="1">
    <location>
        <begin position="436"/>
        <end position="447"/>
    </location>
</feature>
<feature type="compositionally biased region" description="Low complexity" evidence="1">
    <location>
        <begin position="49"/>
        <end position="80"/>
    </location>
</feature>
<feature type="compositionally biased region" description="Acidic residues" evidence="1">
    <location>
        <begin position="380"/>
        <end position="394"/>
    </location>
</feature>
<dbReference type="InterPro" id="IPR051425">
    <property type="entry name" value="Formin_Homology"/>
</dbReference>
<dbReference type="Pfam" id="PF10152">
    <property type="entry name" value="CCDC53"/>
    <property type="match status" value="1"/>
</dbReference>
<dbReference type="Gene3D" id="1.20.58.2220">
    <property type="entry name" value="Formin, FH2 domain"/>
    <property type="match status" value="1"/>
</dbReference>
<feature type="compositionally biased region" description="Polar residues" evidence="1">
    <location>
        <begin position="156"/>
        <end position="186"/>
    </location>
</feature>
<feature type="region of interest" description="Disordered" evidence="1">
    <location>
        <begin position="1031"/>
        <end position="1094"/>
    </location>
</feature>
<feature type="compositionally biased region" description="Low complexity" evidence="1">
    <location>
        <begin position="411"/>
        <end position="428"/>
    </location>
</feature>
<protein>
    <recommendedName>
        <fullName evidence="2">FH2 domain-containing protein</fullName>
    </recommendedName>
</protein>
<evidence type="ECO:0000259" key="2">
    <source>
        <dbReference type="PROSITE" id="PS51444"/>
    </source>
</evidence>
<dbReference type="SUPFAM" id="SSF101447">
    <property type="entry name" value="Formin homology 2 domain (FH2 domain)"/>
    <property type="match status" value="1"/>
</dbReference>
<organism evidence="3">
    <name type="scientific">Ditylum brightwellii</name>
    <dbReference type="NCBI Taxonomy" id="49249"/>
    <lineage>
        <taxon>Eukaryota</taxon>
        <taxon>Sar</taxon>
        <taxon>Stramenopiles</taxon>
        <taxon>Ochrophyta</taxon>
        <taxon>Bacillariophyta</taxon>
        <taxon>Mediophyceae</taxon>
        <taxon>Lithodesmiophycidae</taxon>
        <taxon>Lithodesmiales</taxon>
        <taxon>Lithodesmiaceae</taxon>
        <taxon>Ditylum</taxon>
    </lineage>
</organism>
<feature type="compositionally biased region" description="Basic and acidic residues" evidence="1">
    <location>
        <begin position="448"/>
        <end position="475"/>
    </location>
</feature>
<dbReference type="InterPro" id="IPR019309">
    <property type="entry name" value="WASHC3"/>
</dbReference>
<feature type="compositionally biased region" description="Basic and acidic residues" evidence="1">
    <location>
        <begin position="248"/>
        <end position="261"/>
    </location>
</feature>
<feature type="compositionally biased region" description="Polar residues" evidence="1">
    <location>
        <begin position="31"/>
        <end position="47"/>
    </location>
</feature>
<feature type="region of interest" description="Disordered" evidence="1">
    <location>
        <begin position="585"/>
        <end position="625"/>
    </location>
</feature>
<feature type="compositionally biased region" description="Polar residues" evidence="1">
    <location>
        <begin position="1046"/>
        <end position="1055"/>
    </location>
</feature>
<feature type="compositionally biased region" description="Basic and acidic residues" evidence="1">
    <location>
        <begin position="1156"/>
        <end position="1165"/>
    </location>
</feature>
<dbReference type="SMART" id="SM00498">
    <property type="entry name" value="FH2"/>
    <property type="match status" value="1"/>
</dbReference>
<name>A0A7S4SG18_9STRA</name>
<dbReference type="PROSITE" id="PS51444">
    <property type="entry name" value="FH2"/>
    <property type="match status" value="1"/>
</dbReference>
<feature type="compositionally biased region" description="Polar residues" evidence="1">
    <location>
        <begin position="1433"/>
        <end position="1443"/>
    </location>
</feature>
<dbReference type="InterPro" id="IPR042201">
    <property type="entry name" value="FH2_Formin_sf"/>
</dbReference>
<feature type="compositionally biased region" description="Polar residues" evidence="1">
    <location>
        <begin position="1405"/>
        <end position="1415"/>
    </location>
</feature>
<feature type="region of interest" description="Disordered" evidence="1">
    <location>
        <begin position="534"/>
        <end position="555"/>
    </location>
</feature>